<dbReference type="STRING" id="3885.V7CZ90"/>
<reference evidence="1" key="1">
    <citation type="submission" date="2013-04" db="EMBL/GenBank/DDBJ databases">
        <authorList>
            <person name="Schmutz J."/>
            <person name="McClean P."/>
            <person name="Shu S."/>
            <person name="Cregan P."/>
            <person name="Rokhsar D."/>
            <person name="Jackson S."/>
        </authorList>
    </citation>
    <scope>NUCLEOTIDE SEQUENCE</scope>
</reference>
<dbReference type="Gramene" id="ESW35439">
    <property type="protein sequence ID" value="ESW35439"/>
    <property type="gene ID" value="PHAVU_001G235200g"/>
</dbReference>
<dbReference type="OMA" id="ERICVEI"/>
<name>V7CZ90_PHAVU</name>
<evidence type="ECO:0008006" key="2">
    <source>
        <dbReference type="Google" id="ProtNLM"/>
    </source>
</evidence>
<sequence>MLSAHTGTASSPVRFDMECIKHNMIAGGPWMVFDHYLVVGIQIRRNMIRIRFSDLNLVFNDESFPLVASLIKRSIKVDTNTLRAKRGSFERICVEIDLTQLVVGTIWIQGHWYYVEYEGLQVVWSACGCFGHLIVAFIRYGKR</sequence>
<dbReference type="PANTHER" id="PTHR31286">
    <property type="entry name" value="GLYCINE-RICH CELL WALL STRUCTURAL PROTEIN 1.8-LIKE"/>
    <property type="match status" value="1"/>
</dbReference>
<gene>
    <name evidence="1" type="ORF">PHAVU_001G235200g</name>
</gene>
<dbReference type="InterPro" id="IPR040256">
    <property type="entry name" value="At4g02000-like"/>
</dbReference>
<protein>
    <recommendedName>
        <fullName evidence="2">DUF4283 domain-containing protein</fullName>
    </recommendedName>
</protein>
<dbReference type="eggNOG" id="KOG1075">
    <property type="taxonomic scope" value="Eukaryota"/>
</dbReference>
<dbReference type="EMBL" id="CM002288">
    <property type="protein sequence ID" value="ESW35439.1"/>
    <property type="molecule type" value="Genomic_DNA"/>
</dbReference>
<dbReference type="PANTHER" id="PTHR31286:SF171">
    <property type="entry name" value="CCHC-TYPE DOMAIN-CONTAINING PROTEIN"/>
    <property type="match status" value="1"/>
</dbReference>
<accession>V7CZ90</accession>
<dbReference type="OrthoDB" id="421979at2759"/>
<organism evidence="1">
    <name type="scientific">Phaseolus vulgaris</name>
    <name type="common">Kidney bean</name>
    <name type="synonym">French bean</name>
    <dbReference type="NCBI Taxonomy" id="3885"/>
    <lineage>
        <taxon>Eukaryota</taxon>
        <taxon>Viridiplantae</taxon>
        <taxon>Streptophyta</taxon>
        <taxon>Embryophyta</taxon>
        <taxon>Tracheophyta</taxon>
        <taxon>Spermatophyta</taxon>
        <taxon>Magnoliopsida</taxon>
        <taxon>eudicotyledons</taxon>
        <taxon>Gunneridae</taxon>
        <taxon>Pentapetalae</taxon>
        <taxon>rosids</taxon>
        <taxon>fabids</taxon>
        <taxon>Fabales</taxon>
        <taxon>Fabaceae</taxon>
        <taxon>Papilionoideae</taxon>
        <taxon>50 kb inversion clade</taxon>
        <taxon>NPAAA clade</taxon>
        <taxon>indigoferoid/millettioid clade</taxon>
        <taxon>Phaseoleae</taxon>
        <taxon>Phaseolus</taxon>
    </lineage>
</organism>
<evidence type="ECO:0000313" key="1">
    <source>
        <dbReference type="EMBL" id="ESW35439.1"/>
    </source>
</evidence>
<dbReference type="AlphaFoldDB" id="V7CZ90"/>
<proteinExistence type="predicted"/>